<protein>
    <submittedName>
        <fullName evidence="1">Uracil DNA glycosylase superfamily protein</fullName>
    </submittedName>
</protein>
<evidence type="ECO:0000313" key="1">
    <source>
        <dbReference type="EMBL" id="TDX23717.1"/>
    </source>
</evidence>
<dbReference type="Proteomes" id="UP000294489">
    <property type="component" value="Unassembled WGS sequence"/>
</dbReference>
<gene>
    <name evidence="1" type="ORF">DFO67_12434</name>
</gene>
<dbReference type="EMBL" id="SOEC01000024">
    <property type="protein sequence ID" value="TDX23717.1"/>
    <property type="molecule type" value="Genomic_DNA"/>
</dbReference>
<comment type="caution">
    <text evidence="1">The sequence shown here is derived from an EMBL/GenBank/DDBJ whole genome shotgun (WGS) entry which is preliminary data.</text>
</comment>
<sequence>MTTMFNTYQHVISDKNVTFDGKTLPESLVINDRGRYKTYYAPFDYINMSARLVICGITPGMQQATNALNKVAQIMSTDSEVETTELLKHAKEYASFSGSMRRNLIDMLDFIGLAKWLELDSCARLFDTHAHLVHYTSALRYPVFLDGANYSGSPSMLSQPELIAQIDAYLVHELSQLSGCVFLPLGPKVGEVFDSLAQRGVVNASQVLSGLPHPSGANAERIKYFLAQKERAALSNKVNPLSIEKARESLINKIKSLKSISSLT</sequence>
<proteinExistence type="predicted"/>
<accession>A0A4R8FL05</accession>
<reference evidence="1 2" key="1">
    <citation type="submission" date="2019-03" db="EMBL/GenBank/DDBJ databases">
        <title>Freshwater and sediment microbial communities from various areas in North America, analyzing microbe dynamics in response to fracking.</title>
        <authorList>
            <person name="Lamendella R."/>
        </authorList>
    </citation>
    <scope>NUCLEOTIDE SEQUENCE [LARGE SCALE GENOMIC DNA]</scope>
    <source>
        <strain evidence="1 2">6_TX</strain>
    </source>
</reference>
<organism evidence="1 2">
    <name type="scientific">Modicisalibacter xianhensis</name>
    <dbReference type="NCBI Taxonomy" id="442341"/>
    <lineage>
        <taxon>Bacteria</taxon>
        <taxon>Pseudomonadati</taxon>
        <taxon>Pseudomonadota</taxon>
        <taxon>Gammaproteobacteria</taxon>
        <taxon>Oceanospirillales</taxon>
        <taxon>Halomonadaceae</taxon>
        <taxon>Modicisalibacter</taxon>
    </lineage>
</organism>
<dbReference type="RefSeq" id="WP_208324729.1">
    <property type="nucleotide sequence ID" value="NZ_SOEC01000024.1"/>
</dbReference>
<dbReference type="AlphaFoldDB" id="A0A4R8FL05"/>
<evidence type="ECO:0000313" key="2">
    <source>
        <dbReference type="Proteomes" id="UP000294489"/>
    </source>
</evidence>
<name>A0A4R8FL05_9GAMM</name>